<evidence type="ECO:0000256" key="4">
    <source>
        <dbReference type="ARBA" id="ARBA00023136"/>
    </source>
</evidence>
<comment type="subcellular location">
    <subcellularLocation>
        <location evidence="1">Cell membrane</location>
        <topology evidence="1">Multi-pass membrane protein</topology>
    </subcellularLocation>
</comment>
<feature type="transmembrane region" description="Helical" evidence="5">
    <location>
        <begin position="199"/>
        <end position="220"/>
    </location>
</feature>
<dbReference type="InterPro" id="IPR036259">
    <property type="entry name" value="MFS_trans_sf"/>
</dbReference>
<dbReference type="InterPro" id="IPR011701">
    <property type="entry name" value="MFS"/>
</dbReference>
<accession>A0A4P6JWW7</accession>
<keyword evidence="3 5" id="KW-1133">Transmembrane helix</keyword>
<feature type="transmembrane region" description="Helical" evidence="5">
    <location>
        <begin position="331"/>
        <end position="351"/>
    </location>
</feature>
<dbReference type="Pfam" id="PF07690">
    <property type="entry name" value="MFS_1"/>
    <property type="match status" value="1"/>
</dbReference>
<evidence type="ECO:0000313" key="8">
    <source>
        <dbReference type="Proteomes" id="UP000290365"/>
    </source>
</evidence>
<feature type="transmembrane region" description="Helical" evidence="5">
    <location>
        <begin position="116"/>
        <end position="138"/>
    </location>
</feature>
<feature type="transmembrane region" description="Helical" evidence="5">
    <location>
        <begin position="357"/>
        <end position="382"/>
    </location>
</feature>
<proteinExistence type="predicted"/>
<feature type="transmembrane region" description="Helical" evidence="5">
    <location>
        <begin position="48"/>
        <end position="73"/>
    </location>
</feature>
<evidence type="ECO:0000256" key="2">
    <source>
        <dbReference type="ARBA" id="ARBA00022692"/>
    </source>
</evidence>
<dbReference type="SUPFAM" id="SSF103473">
    <property type="entry name" value="MFS general substrate transporter"/>
    <property type="match status" value="1"/>
</dbReference>
<protein>
    <submittedName>
        <fullName evidence="7">MFS transporter</fullName>
    </submittedName>
</protein>
<evidence type="ECO:0000256" key="5">
    <source>
        <dbReference type="SAM" id="Phobius"/>
    </source>
</evidence>
<dbReference type="RefSeq" id="WP_129891285.1">
    <property type="nucleotide sequence ID" value="NZ_CP035758.1"/>
</dbReference>
<feature type="transmembrane region" description="Helical" evidence="5">
    <location>
        <begin position="85"/>
        <end position="104"/>
    </location>
</feature>
<dbReference type="Proteomes" id="UP000290365">
    <property type="component" value="Chromosome"/>
</dbReference>
<reference evidence="7 8" key="1">
    <citation type="submission" date="2019-01" db="EMBL/GenBank/DDBJ databases">
        <title>Ktedonosporobacter rubrisoli SCAWS-G2.</title>
        <authorList>
            <person name="Huang Y."/>
            <person name="Yan B."/>
        </authorList>
    </citation>
    <scope>NUCLEOTIDE SEQUENCE [LARGE SCALE GENOMIC DNA]</scope>
    <source>
        <strain evidence="7 8">SCAWS-G2</strain>
    </source>
</reference>
<dbReference type="InterPro" id="IPR050382">
    <property type="entry name" value="MFS_Na/Anion_cotransporter"/>
</dbReference>
<sequence length="469" mass="51028">MSIDELLPISQASLPAVSRYSWERNTMAQSISTTSTQTRISRLSLGMLAFLFTLGAINFADKMVAALLAVPIIKEFHLTPTQWGILSGSFFWLFSLSSILIGTWSDTLGTKRTLSLLATVWTFTQLATAIVTSFPLLLLTRVGLGAGEGPYTGVALAAASRWLPEARRGLGVAIVTCGNLVGPALLTPVLVYASVYLGWRSAFILLGACSLLWLILWHFLGKERPEEDSSSETKQLASGEEPRIKKISWSELRQLLFSRNVIFITLAAFGAYWFQAIFLGWLTIYFTEVRHLTLQNFAIFSPIMTLTACTMQILFSGLGDRLYRQTGKSRSYVYVLSFVLIATAIMLYGSSIVHSTILSLLLISCIPNGAAFALTGTLILNVTPVERHGTMQGITIALAMLAGVIGPTLAGPLIQAAGHNLAAGFNSVYLLTCSLLLACALAGFIFIRPDEQKRIANREAVQLEEARAS</sequence>
<dbReference type="PANTHER" id="PTHR11662:SF450">
    <property type="entry name" value="BLR1003 PROTEIN"/>
    <property type="match status" value="1"/>
</dbReference>
<dbReference type="EMBL" id="CP035758">
    <property type="protein sequence ID" value="QBD80219.1"/>
    <property type="molecule type" value="Genomic_DNA"/>
</dbReference>
<dbReference type="AlphaFoldDB" id="A0A4P6JWW7"/>
<name>A0A4P6JWW7_KTERU</name>
<keyword evidence="4 5" id="KW-0472">Membrane</keyword>
<dbReference type="OrthoDB" id="182417at2"/>
<evidence type="ECO:0000313" key="7">
    <source>
        <dbReference type="EMBL" id="QBD80219.1"/>
    </source>
</evidence>
<feature type="transmembrane region" description="Helical" evidence="5">
    <location>
        <begin position="394"/>
        <end position="415"/>
    </location>
</feature>
<evidence type="ECO:0000256" key="3">
    <source>
        <dbReference type="ARBA" id="ARBA00022989"/>
    </source>
</evidence>
<feature type="transmembrane region" description="Helical" evidence="5">
    <location>
        <begin position="170"/>
        <end position="193"/>
    </location>
</feature>
<organism evidence="7 8">
    <name type="scientific">Ktedonosporobacter rubrisoli</name>
    <dbReference type="NCBI Taxonomy" id="2509675"/>
    <lineage>
        <taxon>Bacteria</taxon>
        <taxon>Bacillati</taxon>
        <taxon>Chloroflexota</taxon>
        <taxon>Ktedonobacteria</taxon>
        <taxon>Ktedonobacterales</taxon>
        <taxon>Ktedonosporobacteraceae</taxon>
        <taxon>Ktedonosporobacter</taxon>
    </lineage>
</organism>
<feature type="transmembrane region" description="Helical" evidence="5">
    <location>
        <begin position="427"/>
        <end position="447"/>
    </location>
</feature>
<dbReference type="PANTHER" id="PTHR11662">
    <property type="entry name" value="SOLUTE CARRIER FAMILY 17"/>
    <property type="match status" value="1"/>
</dbReference>
<keyword evidence="8" id="KW-1185">Reference proteome</keyword>
<dbReference type="KEGG" id="kbs:EPA93_31270"/>
<evidence type="ECO:0000259" key="6">
    <source>
        <dbReference type="PROSITE" id="PS50850"/>
    </source>
</evidence>
<dbReference type="Gene3D" id="1.20.1250.20">
    <property type="entry name" value="MFS general substrate transporter like domains"/>
    <property type="match status" value="1"/>
</dbReference>
<feature type="transmembrane region" description="Helical" evidence="5">
    <location>
        <begin position="261"/>
        <end position="285"/>
    </location>
</feature>
<evidence type="ECO:0000256" key="1">
    <source>
        <dbReference type="ARBA" id="ARBA00004651"/>
    </source>
</evidence>
<dbReference type="GO" id="GO:0005886">
    <property type="term" value="C:plasma membrane"/>
    <property type="evidence" value="ECO:0007669"/>
    <property type="project" value="UniProtKB-SubCell"/>
</dbReference>
<dbReference type="PROSITE" id="PS50850">
    <property type="entry name" value="MFS"/>
    <property type="match status" value="1"/>
</dbReference>
<dbReference type="GO" id="GO:0022857">
    <property type="term" value="F:transmembrane transporter activity"/>
    <property type="evidence" value="ECO:0007669"/>
    <property type="project" value="InterPro"/>
</dbReference>
<feature type="transmembrane region" description="Helical" evidence="5">
    <location>
        <begin position="297"/>
        <end position="319"/>
    </location>
</feature>
<dbReference type="InterPro" id="IPR020846">
    <property type="entry name" value="MFS_dom"/>
</dbReference>
<keyword evidence="2 5" id="KW-0812">Transmembrane</keyword>
<feature type="domain" description="Major facilitator superfamily (MFS) profile" evidence="6">
    <location>
        <begin position="39"/>
        <end position="451"/>
    </location>
</feature>
<gene>
    <name evidence="7" type="ORF">EPA93_31270</name>
</gene>